<keyword evidence="2" id="KW-1185">Reference proteome</keyword>
<proteinExistence type="predicted"/>
<protein>
    <submittedName>
        <fullName evidence="1">Uncharacterized protein</fullName>
    </submittedName>
</protein>
<feature type="non-terminal residue" evidence="1">
    <location>
        <position position="39"/>
    </location>
</feature>
<organism evidence="1 2">
    <name type="scientific">Haematococcus lacustris</name>
    <name type="common">Green alga</name>
    <name type="synonym">Haematococcus pluvialis</name>
    <dbReference type="NCBI Taxonomy" id="44745"/>
    <lineage>
        <taxon>Eukaryota</taxon>
        <taxon>Viridiplantae</taxon>
        <taxon>Chlorophyta</taxon>
        <taxon>core chlorophytes</taxon>
        <taxon>Chlorophyceae</taxon>
        <taxon>CS clade</taxon>
        <taxon>Chlamydomonadales</taxon>
        <taxon>Haematococcaceae</taxon>
        <taxon>Haematococcus</taxon>
    </lineage>
</organism>
<sequence length="39" mass="4005">VQGGSCPLLVTDEGSGSTAAGATDSVYILQRWTPLILQV</sequence>
<gene>
    <name evidence="1" type="ORF">HaLaN_04544</name>
</gene>
<reference evidence="1 2" key="1">
    <citation type="submission" date="2020-02" db="EMBL/GenBank/DDBJ databases">
        <title>Draft genome sequence of Haematococcus lacustris strain NIES-144.</title>
        <authorList>
            <person name="Morimoto D."/>
            <person name="Nakagawa S."/>
            <person name="Yoshida T."/>
            <person name="Sawayama S."/>
        </authorList>
    </citation>
    <scope>NUCLEOTIDE SEQUENCE [LARGE SCALE GENOMIC DNA]</scope>
    <source>
        <strain evidence="1 2">NIES-144</strain>
    </source>
</reference>
<dbReference type="AlphaFoldDB" id="A0A699YH36"/>
<dbReference type="Proteomes" id="UP000485058">
    <property type="component" value="Unassembled WGS sequence"/>
</dbReference>
<dbReference type="EMBL" id="BLLF01000232">
    <property type="protein sequence ID" value="GFH09413.1"/>
    <property type="molecule type" value="Genomic_DNA"/>
</dbReference>
<accession>A0A699YH36</accession>
<name>A0A699YH36_HAELA</name>
<comment type="caution">
    <text evidence="1">The sequence shown here is derived from an EMBL/GenBank/DDBJ whole genome shotgun (WGS) entry which is preliminary data.</text>
</comment>
<evidence type="ECO:0000313" key="2">
    <source>
        <dbReference type="Proteomes" id="UP000485058"/>
    </source>
</evidence>
<feature type="non-terminal residue" evidence="1">
    <location>
        <position position="1"/>
    </location>
</feature>
<evidence type="ECO:0000313" key="1">
    <source>
        <dbReference type="EMBL" id="GFH09413.1"/>
    </source>
</evidence>